<dbReference type="Proteomes" id="UP001224845">
    <property type="component" value="Unassembled WGS sequence"/>
</dbReference>
<dbReference type="AlphaFoldDB" id="A0AAW8E7J9"/>
<proteinExistence type="predicted"/>
<gene>
    <name evidence="1" type="ORF">J2W39_000061</name>
</gene>
<evidence type="ECO:0000313" key="1">
    <source>
        <dbReference type="EMBL" id="MDP9968838.1"/>
    </source>
</evidence>
<evidence type="ECO:0000313" key="2">
    <source>
        <dbReference type="Proteomes" id="UP001224845"/>
    </source>
</evidence>
<reference evidence="1" key="1">
    <citation type="submission" date="2023-07" db="EMBL/GenBank/DDBJ databases">
        <title>Sorghum-associated microbial communities from plants grown in Nebraska, USA.</title>
        <authorList>
            <person name="Schachtman D."/>
        </authorList>
    </citation>
    <scope>NUCLEOTIDE SEQUENCE</scope>
    <source>
        <strain evidence="1">DS3315</strain>
    </source>
</reference>
<dbReference type="RefSeq" id="WP_307591421.1">
    <property type="nucleotide sequence ID" value="NZ_JAUSRV010000001.1"/>
</dbReference>
<comment type="caution">
    <text evidence="1">The sequence shown here is derived from an EMBL/GenBank/DDBJ whole genome shotgun (WGS) entry which is preliminary data.</text>
</comment>
<sequence length="59" mass="6774">MKPEAKRNEEQRRRARARIHDTYKAVGVNLIPKGRMVQAPVPQQRLSRMAQDAVHVQVG</sequence>
<accession>A0AAW8E7J9</accession>
<name>A0AAW8E7J9_VARPD</name>
<dbReference type="EMBL" id="JAUSRV010000001">
    <property type="protein sequence ID" value="MDP9968838.1"/>
    <property type="molecule type" value="Genomic_DNA"/>
</dbReference>
<protein>
    <submittedName>
        <fullName evidence="1">Uncharacterized protein</fullName>
    </submittedName>
</protein>
<organism evidence="1 2">
    <name type="scientific">Variovorax paradoxus</name>
    <dbReference type="NCBI Taxonomy" id="34073"/>
    <lineage>
        <taxon>Bacteria</taxon>
        <taxon>Pseudomonadati</taxon>
        <taxon>Pseudomonadota</taxon>
        <taxon>Betaproteobacteria</taxon>
        <taxon>Burkholderiales</taxon>
        <taxon>Comamonadaceae</taxon>
        <taxon>Variovorax</taxon>
    </lineage>
</organism>